<name>A0A9D2LU75_9FIRM</name>
<protein>
    <submittedName>
        <fullName evidence="6">MogA/MoaB family molybdenum cofactor biosynthesis protein</fullName>
    </submittedName>
</protein>
<dbReference type="AlphaFoldDB" id="A0A9D2LU75"/>
<reference evidence="6" key="1">
    <citation type="journal article" date="2021" name="PeerJ">
        <title>Extensive microbial diversity within the chicken gut microbiome revealed by metagenomics and culture.</title>
        <authorList>
            <person name="Gilroy R."/>
            <person name="Ravi A."/>
            <person name="Getino M."/>
            <person name="Pursley I."/>
            <person name="Horton D.L."/>
            <person name="Alikhan N.F."/>
            <person name="Baker D."/>
            <person name="Gharbi K."/>
            <person name="Hall N."/>
            <person name="Watson M."/>
            <person name="Adriaenssens E.M."/>
            <person name="Foster-Nyarko E."/>
            <person name="Jarju S."/>
            <person name="Secka A."/>
            <person name="Antonio M."/>
            <person name="Oren A."/>
            <person name="Chaudhuri R.R."/>
            <person name="La Ragione R."/>
            <person name="Hildebrand F."/>
            <person name="Pallen M.J."/>
        </authorList>
    </citation>
    <scope>NUCLEOTIDE SEQUENCE</scope>
    <source>
        <strain evidence="6">ChiSjej1B19-5720</strain>
    </source>
</reference>
<evidence type="ECO:0000313" key="6">
    <source>
        <dbReference type="EMBL" id="HJB29288.1"/>
    </source>
</evidence>
<evidence type="ECO:0000256" key="4">
    <source>
        <dbReference type="SAM" id="MobiDB-lite"/>
    </source>
</evidence>
<dbReference type="InterPro" id="IPR001453">
    <property type="entry name" value="MoaB/Mog_dom"/>
</dbReference>
<dbReference type="EMBL" id="DWYZ01000206">
    <property type="protein sequence ID" value="HJB29288.1"/>
    <property type="molecule type" value="Genomic_DNA"/>
</dbReference>
<evidence type="ECO:0000259" key="5">
    <source>
        <dbReference type="SMART" id="SM00852"/>
    </source>
</evidence>
<dbReference type="PROSITE" id="PS01078">
    <property type="entry name" value="MOCF_BIOSYNTHESIS_1"/>
    <property type="match status" value="1"/>
</dbReference>
<organism evidence="6 7">
    <name type="scientific">Candidatus Blautia faecavium</name>
    <dbReference type="NCBI Taxonomy" id="2838487"/>
    <lineage>
        <taxon>Bacteria</taxon>
        <taxon>Bacillati</taxon>
        <taxon>Bacillota</taxon>
        <taxon>Clostridia</taxon>
        <taxon>Lachnospirales</taxon>
        <taxon>Lachnospiraceae</taxon>
        <taxon>Blautia</taxon>
    </lineage>
</organism>
<dbReference type="GO" id="GO:0006777">
    <property type="term" value="P:Mo-molybdopterin cofactor biosynthetic process"/>
    <property type="evidence" value="ECO:0007669"/>
    <property type="project" value="UniProtKB-KW"/>
</dbReference>
<reference evidence="6" key="2">
    <citation type="submission" date="2021-04" db="EMBL/GenBank/DDBJ databases">
        <authorList>
            <person name="Gilroy R."/>
        </authorList>
    </citation>
    <scope>NUCLEOTIDE SEQUENCE</scope>
    <source>
        <strain evidence="6">ChiSjej1B19-5720</strain>
    </source>
</reference>
<comment type="caution">
    <text evidence="6">The sequence shown here is derived from an EMBL/GenBank/DDBJ whole genome shotgun (WGS) entry which is preliminary data.</text>
</comment>
<proteinExistence type="predicted"/>
<comment type="pathway">
    <text evidence="2">Cofactor biosynthesis; molybdopterin biosynthesis.</text>
</comment>
<dbReference type="CDD" id="cd00886">
    <property type="entry name" value="MogA_MoaB"/>
    <property type="match status" value="1"/>
</dbReference>
<dbReference type="Gene3D" id="3.40.980.10">
    <property type="entry name" value="MoaB/Mog-like domain"/>
    <property type="match status" value="1"/>
</dbReference>
<dbReference type="InterPro" id="IPR008284">
    <property type="entry name" value="MoCF_biosynth_CS"/>
</dbReference>
<dbReference type="Pfam" id="PF00994">
    <property type="entry name" value="MoCF_biosynth"/>
    <property type="match status" value="1"/>
</dbReference>
<dbReference type="PANTHER" id="PTHR43764:SF1">
    <property type="entry name" value="MOLYBDOPTERIN MOLYBDOTRANSFERASE"/>
    <property type="match status" value="1"/>
</dbReference>
<dbReference type="NCBIfam" id="TIGR00177">
    <property type="entry name" value="molyb_syn"/>
    <property type="match status" value="1"/>
</dbReference>
<comment type="function">
    <text evidence="1">May be involved in the biosynthesis of molybdopterin.</text>
</comment>
<evidence type="ECO:0000256" key="2">
    <source>
        <dbReference type="ARBA" id="ARBA00005046"/>
    </source>
</evidence>
<sequence>MKRVAVITSSDKGYRGEREDLSGPTVKEIMEKNGYQVVSLEILPDEREMLSKRMAQIADENLAELILTTGGTGFSKRDVMPEATEDVIQRRVPGIPEAMRAYSLTITKRAMLSRATAGIRGGTLIINLPGSPKAVRESLEYIVDALGHGIEILTGEAAECGRK</sequence>
<feature type="domain" description="MoaB/Mog" evidence="5">
    <location>
        <begin position="5"/>
        <end position="149"/>
    </location>
</feature>
<evidence type="ECO:0000256" key="1">
    <source>
        <dbReference type="ARBA" id="ARBA00003487"/>
    </source>
</evidence>
<dbReference type="Proteomes" id="UP000823842">
    <property type="component" value="Unassembled WGS sequence"/>
</dbReference>
<gene>
    <name evidence="6" type="ORF">IAA06_10920</name>
</gene>
<dbReference type="InterPro" id="IPR051920">
    <property type="entry name" value="MPT_Adenylyltrnsfr/MoaC-Rel"/>
</dbReference>
<dbReference type="InterPro" id="IPR036425">
    <property type="entry name" value="MoaB/Mog-like_dom_sf"/>
</dbReference>
<accession>A0A9D2LU75</accession>
<feature type="region of interest" description="Disordered" evidence="4">
    <location>
        <begin position="1"/>
        <end position="20"/>
    </location>
</feature>
<evidence type="ECO:0000313" key="7">
    <source>
        <dbReference type="Proteomes" id="UP000823842"/>
    </source>
</evidence>
<evidence type="ECO:0000256" key="3">
    <source>
        <dbReference type="ARBA" id="ARBA00023150"/>
    </source>
</evidence>
<dbReference type="SUPFAM" id="SSF53218">
    <property type="entry name" value="Molybdenum cofactor biosynthesis proteins"/>
    <property type="match status" value="1"/>
</dbReference>
<dbReference type="SMART" id="SM00852">
    <property type="entry name" value="MoCF_biosynth"/>
    <property type="match status" value="1"/>
</dbReference>
<dbReference type="PANTHER" id="PTHR43764">
    <property type="entry name" value="MOLYBDENUM COFACTOR BIOSYNTHESIS"/>
    <property type="match status" value="1"/>
</dbReference>
<keyword evidence="3" id="KW-0501">Molybdenum cofactor biosynthesis</keyword>